<dbReference type="EMBL" id="JAEKLZ010000138">
    <property type="protein sequence ID" value="MBW8724759.1"/>
    <property type="molecule type" value="Genomic_DNA"/>
</dbReference>
<name>A0A952FM35_9PROT</name>
<proteinExistence type="predicted"/>
<reference evidence="1" key="1">
    <citation type="submission" date="2020-06" db="EMBL/GenBank/DDBJ databases">
        <title>Stable isotope informed genome-resolved metagenomics uncovers potential trophic interactions in rhizosphere soil.</title>
        <authorList>
            <person name="Starr E.P."/>
            <person name="Shi S."/>
            <person name="Blazewicz S.J."/>
            <person name="Koch B.J."/>
            <person name="Probst A.J."/>
            <person name="Hungate B.A."/>
            <person name="Pett-Ridge J."/>
            <person name="Firestone M.K."/>
            <person name="Banfield J.F."/>
        </authorList>
    </citation>
    <scope>NUCLEOTIDE SEQUENCE</scope>
    <source>
        <strain evidence="1">YM_69_17</strain>
    </source>
</reference>
<dbReference type="AlphaFoldDB" id="A0A952FM35"/>
<evidence type="ECO:0008006" key="3">
    <source>
        <dbReference type="Google" id="ProtNLM"/>
    </source>
</evidence>
<accession>A0A952FM35</accession>
<organism evidence="1 2">
    <name type="scientific">Inquilinus limosus</name>
    <dbReference type="NCBI Taxonomy" id="171674"/>
    <lineage>
        <taxon>Bacteria</taxon>
        <taxon>Pseudomonadati</taxon>
        <taxon>Pseudomonadota</taxon>
        <taxon>Alphaproteobacteria</taxon>
        <taxon>Rhodospirillales</taxon>
        <taxon>Rhodospirillaceae</taxon>
        <taxon>Inquilinus</taxon>
    </lineage>
</organism>
<comment type="caution">
    <text evidence="1">The sequence shown here is derived from an EMBL/GenBank/DDBJ whole genome shotgun (WGS) entry which is preliminary data.</text>
</comment>
<evidence type="ECO:0000313" key="2">
    <source>
        <dbReference type="Proteomes" id="UP000700706"/>
    </source>
</evidence>
<gene>
    <name evidence="1" type="ORF">JF625_06325</name>
</gene>
<protein>
    <recommendedName>
        <fullName evidence="3">DUF1127 domain-containing protein</fullName>
    </recommendedName>
</protein>
<sequence length="70" mass="8054">MHIDVLDFAPASARRGVFARLRGAVARRIAESREYSRIFNELMKLDRREMDELGIGPADFDAIARGTYRR</sequence>
<evidence type="ECO:0000313" key="1">
    <source>
        <dbReference type="EMBL" id="MBW8724759.1"/>
    </source>
</evidence>
<dbReference type="Proteomes" id="UP000700706">
    <property type="component" value="Unassembled WGS sequence"/>
</dbReference>